<dbReference type="NCBIfam" id="TIGR00005">
    <property type="entry name" value="rluA_subfam"/>
    <property type="match status" value="1"/>
</dbReference>
<dbReference type="EC" id="5.4.99.-" evidence="3"/>
<keyword evidence="6" id="KW-1185">Reference proteome</keyword>
<comment type="catalytic activity">
    <reaction evidence="1 3">
        <text>a uridine in RNA = a pseudouridine in RNA</text>
        <dbReference type="Rhea" id="RHEA:48348"/>
        <dbReference type="Rhea" id="RHEA-COMP:12068"/>
        <dbReference type="Rhea" id="RHEA-COMP:12069"/>
        <dbReference type="ChEBI" id="CHEBI:65314"/>
        <dbReference type="ChEBI" id="CHEBI:65315"/>
    </reaction>
</comment>
<dbReference type="InterPro" id="IPR006224">
    <property type="entry name" value="PsdUridine_synth_RluA-like_CS"/>
</dbReference>
<evidence type="ECO:0000259" key="4">
    <source>
        <dbReference type="Pfam" id="PF00849"/>
    </source>
</evidence>
<dbReference type="SUPFAM" id="SSF55120">
    <property type="entry name" value="Pseudouridine synthase"/>
    <property type="match status" value="1"/>
</dbReference>
<sequence>MQAQFQNHTAGFLSVKKLLTTAGVSNRLYQEVKRQPESLLVNGTLVTPTRLIAPAETLTVTFPPELSDPNVPASQGPLAIVFEDDHWLVLNKPAGLTSVPGPTNRTDTLVNRVKGHLIAAGATDLRPHVITRLDRFTSGLVLVAKDRLANSYANQALAQHALHKEYQAVVTGQLDQPHGVLDFPIGRVGTEIARQVTANGQAARTEYWVEKAGATCTRVRVQLHTGRTHQIRVHFAFVGHPLLGDQLYGGPVYQGMTRQALHAAQLRFDDPFVGQERNFTAPLPADMLKYE</sequence>
<dbReference type="EMBL" id="CP097478">
    <property type="protein sequence ID" value="USS93041.1"/>
    <property type="molecule type" value="Genomic_DNA"/>
</dbReference>
<dbReference type="InterPro" id="IPR006145">
    <property type="entry name" value="PsdUridine_synth_RsuA/RluA"/>
</dbReference>
<dbReference type="PANTHER" id="PTHR21600">
    <property type="entry name" value="MITOCHONDRIAL RNA PSEUDOURIDINE SYNTHASE"/>
    <property type="match status" value="1"/>
</dbReference>
<comment type="similarity">
    <text evidence="2 3">Belongs to the pseudouridine synthase RluA family.</text>
</comment>
<evidence type="ECO:0000256" key="1">
    <source>
        <dbReference type="ARBA" id="ARBA00000073"/>
    </source>
</evidence>
<dbReference type="Pfam" id="PF00849">
    <property type="entry name" value="PseudoU_synth_2"/>
    <property type="match status" value="1"/>
</dbReference>
<reference evidence="5" key="1">
    <citation type="submission" date="2022-05" db="EMBL/GenBank/DDBJ databases">
        <authorList>
            <person name="Oliphant S.A."/>
            <person name="Watson-Haigh N.S."/>
            <person name="Sumby K.M."/>
            <person name="Gardner J.M."/>
            <person name="Jiranek V."/>
        </authorList>
    </citation>
    <scope>NUCLEOTIDE SEQUENCE</scope>
    <source>
        <strain evidence="5">Ru20-1</strain>
    </source>
</reference>
<dbReference type="CDD" id="cd02869">
    <property type="entry name" value="PseudoU_synth_RluA_like"/>
    <property type="match status" value="1"/>
</dbReference>
<dbReference type="InterPro" id="IPR020103">
    <property type="entry name" value="PsdUridine_synth_cat_dom_sf"/>
</dbReference>
<dbReference type="InterPro" id="IPR050188">
    <property type="entry name" value="RluA_PseudoU_synthase"/>
</dbReference>
<comment type="function">
    <text evidence="3">Responsible for synthesis of pseudouridine from uracil.</text>
</comment>
<evidence type="ECO:0000256" key="2">
    <source>
        <dbReference type="ARBA" id="ARBA00010876"/>
    </source>
</evidence>
<evidence type="ECO:0000313" key="5">
    <source>
        <dbReference type="EMBL" id="USS93041.1"/>
    </source>
</evidence>
<accession>A0ABY5C3M9</accession>
<evidence type="ECO:0000313" key="6">
    <source>
        <dbReference type="Proteomes" id="UP001057532"/>
    </source>
</evidence>
<name>A0ABY5C3M9_9LACO</name>
<keyword evidence="3" id="KW-0413">Isomerase</keyword>
<dbReference type="InterPro" id="IPR006225">
    <property type="entry name" value="PsdUridine_synth_RluC/D"/>
</dbReference>
<organism evidence="5 6">
    <name type="scientific">Fructilactobacillus ixorae</name>
    <dbReference type="NCBI Taxonomy" id="1750535"/>
    <lineage>
        <taxon>Bacteria</taxon>
        <taxon>Bacillati</taxon>
        <taxon>Bacillota</taxon>
        <taxon>Bacilli</taxon>
        <taxon>Lactobacillales</taxon>
        <taxon>Lactobacillaceae</taxon>
        <taxon>Fructilactobacillus</taxon>
    </lineage>
</organism>
<protein>
    <recommendedName>
        <fullName evidence="3">Pseudouridine synthase</fullName>
        <ecNumber evidence="3">5.4.99.-</ecNumber>
    </recommendedName>
</protein>
<dbReference type="Gene3D" id="3.30.2350.10">
    <property type="entry name" value="Pseudouridine synthase"/>
    <property type="match status" value="1"/>
</dbReference>
<dbReference type="PANTHER" id="PTHR21600:SF35">
    <property type="entry name" value="PSEUDOURIDINE SYNTHASE"/>
    <property type="match status" value="1"/>
</dbReference>
<feature type="domain" description="Pseudouridine synthase RsuA/RluA-like" evidence="4">
    <location>
        <begin position="86"/>
        <end position="236"/>
    </location>
</feature>
<dbReference type="PROSITE" id="PS01129">
    <property type="entry name" value="PSI_RLU"/>
    <property type="match status" value="1"/>
</dbReference>
<evidence type="ECO:0000256" key="3">
    <source>
        <dbReference type="RuleBase" id="RU362028"/>
    </source>
</evidence>
<proteinExistence type="inferred from homology"/>
<dbReference type="RefSeq" id="WP_252779807.1">
    <property type="nucleotide sequence ID" value="NZ_CP097478.1"/>
</dbReference>
<dbReference type="Proteomes" id="UP001057532">
    <property type="component" value="Chromosome"/>
</dbReference>
<gene>
    <name evidence="5" type="ORF">M8332_05445</name>
</gene>